<feature type="repeat" description="WD" evidence="3">
    <location>
        <begin position="270"/>
        <end position="310"/>
    </location>
</feature>
<dbReference type="PANTHER" id="PTHR19854:SF1">
    <property type="entry name" value="GUANINE NUCLEOTIDE-BINDING PROTEIN SUBUNIT BETA-LIKE PROTEIN 1"/>
    <property type="match status" value="1"/>
</dbReference>
<dbReference type="FunCoup" id="A0A067QZJ8">
    <property type="interactions" value="1036"/>
</dbReference>
<dbReference type="InterPro" id="IPR036322">
    <property type="entry name" value="WD40_repeat_dom_sf"/>
</dbReference>
<dbReference type="eggNOG" id="KOG0322">
    <property type="taxonomic scope" value="Eukaryota"/>
</dbReference>
<evidence type="ECO:0000313" key="4">
    <source>
        <dbReference type="EMBL" id="KDR15858.1"/>
    </source>
</evidence>
<dbReference type="SMART" id="SM00320">
    <property type="entry name" value="WD40"/>
    <property type="match status" value="4"/>
</dbReference>
<evidence type="ECO:0000256" key="2">
    <source>
        <dbReference type="ARBA" id="ARBA00022737"/>
    </source>
</evidence>
<dbReference type="EMBL" id="KK852812">
    <property type="protein sequence ID" value="KDR15858.1"/>
    <property type="molecule type" value="Genomic_DNA"/>
</dbReference>
<sequence>MALKPPDAEYVLREERTVHSLLFMGDKLLAGTEDGVVSEWNLKTFRKEETVLSAGTSACMALKLLNNTLITQERKGNVNLWMPRESCWSVSKFVHLDYYGFSKIDVAEDGGGIVICPKKNSGVEMYSLKSHSKIMSFEKDDNTLGEVMALKVIHVRQEPYLLVAYESGVLHMWDFRIQRVVSYLKDENCLTAVDFSEVTMSGLYGSVSNYVVFFNIDNNCCLVRTQTKEIVNPGINSIKIRPDNRIVALGCWDGRIRLFSCKSYKLLAVLTEHSAEINDICFSTGLPVHFMAAGGKDRKISLWNIYNTSL</sequence>
<dbReference type="PROSITE" id="PS00678">
    <property type="entry name" value="WD_REPEATS_1"/>
    <property type="match status" value="1"/>
</dbReference>
<accession>A0A067QZJ8</accession>
<dbReference type="InterPro" id="IPR015943">
    <property type="entry name" value="WD40/YVTN_repeat-like_dom_sf"/>
</dbReference>
<keyword evidence="1 3" id="KW-0853">WD repeat</keyword>
<dbReference type="InterPro" id="IPR001680">
    <property type="entry name" value="WD40_rpt"/>
</dbReference>
<evidence type="ECO:0000256" key="1">
    <source>
        <dbReference type="ARBA" id="ARBA00022574"/>
    </source>
</evidence>
<dbReference type="InParanoid" id="A0A067QZJ8"/>
<proteinExistence type="predicted"/>
<organism evidence="4 5">
    <name type="scientific">Zootermopsis nevadensis</name>
    <name type="common">Dampwood termite</name>
    <dbReference type="NCBI Taxonomy" id="136037"/>
    <lineage>
        <taxon>Eukaryota</taxon>
        <taxon>Metazoa</taxon>
        <taxon>Ecdysozoa</taxon>
        <taxon>Arthropoda</taxon>
        <taxon>Hexapoda</taxon>
        <taxon>Insecta</taxon>
        <taxon>Pterygota</taxon>
        <taxon>Neoptera</taxon>
        <taxon>Polyneoptera</taxon>
        <taxon>Dictyoptera</taxon>
        <taxon>Blattodea</taxon>
        <taxon>Blattoidea</taxon>
        <taxon>Termitoidae</taxon>
        <taxon>Termopsidae</taxon>
        <taxon>Zootermopsis</taxon>
    </lineage>
</organism>
<gene>
    <name evidence="4" type="ORF">L798_10171</name>
</gene>
<reference evidence="4 5" key="1">
    <citation type="journal article" date="2014" name="Nat. Commun.">
        <title>Molecular traces of alternative social organization in a termite genome.</title>
        <authorList>
            <person name="Terrapon N."/>
            <person name="Li C."/>
            <person name="Robertson H.M."/>
            <person name="Ji L."/>
            <person name="Meng X."/>
            <person name="Booth W."/>
            <person name="Chen Z."/>
            <person name="Childers C.P."/>
            <person name="Glastad K.M."/>
            <person name="Gokhale K."/>
            <person name="Gowin J."/>
            <person name="Gronenberg W."/>
            <person name="Hermansen R.A."/>
            <person name="Hu H."/>
            <person name="Hunt B.G."/>
            <person name="Huylmans A.K."/>
            <person name="Khalil S.M."/>
            <person name="Mitchell R.D."/>
            <person name="Munoz-Torres M.C."/>
            <person name="Mustard J.A."/>
            <person name="Pan H."/>
            <person name="Reese J.T."/>
            <person name="Scharf M.E."/>
            <person name="Sun F."/>
            <person name="Vogel H."/>
            <person name="Xiao J."/>
            <person name="Yang W."/>
            <person name="Yang Z."/>
            <person name="Yang Z."/>
            <person name="Zhou J."/>
            <person name="Zhu J."/>
            <person name="Brent C.S."/>
            <person name="Elsik C.G."/>
            <person name="Goodisman M.A."/>
            <person name="Liberles D.A."/>
            <person name="Roe R.M."/>
            <person name="Vargo E.L."/>
            <person name="Vilcinskas A."/>
            <person name="Wang J."/>
            <person name="Bornberg-Bauer E."/>
            <person name="Korb J."/>
            <person name="Zhang G."/>
            <person name="Liebig J."/>
        </authorList>
    </citation>
    <scope>NUCLEOTIDE SEQUENCE [LARGE SCALE GENOMIC DNA]</scope>
    <source>
        <tissue evidence="4">Whole organism</tissue>
    </source>
</reference>
<dbReference type="Proteomes" id="UP000027135">
    <property type="component" value="Unassembled WGS sequence"/>
</dbReference>
<dbReference type="STRING" id="136037.A0A067QZJ8"/>
<dbReference type="OrthoDB" id="7668193at2759"/>
<dbReference type="PROSITE" id="PS50082">
    <property type="entry name" value="WD_REPEATS_2"/>
    <property type="match status" value="1"/>
</dbReference>
<dbReference type="AlphaFoldDB" id="A0A067QZJ8"/>
<dbReference type="PROSITE" id="PS50294">
    <property type="entry name" value="WD_REPEATS_REGION"/>
    <property type="match status" value="1"/>
</dbReference>
<keyword evidence="5" id="KW-1185">Reference proteome</keyword>
<dbReference type="Pfam" id="PF00400">
    <property type="entry name" value="WD40"/>
    <property type="match status" value="2"/>
</dbReference>
<protein>
    <submittedName>
        <fullName evidence="4">Guanine nucleotide-binding protein subunit beta-like protein 1</fullName>
    </submittedName>
</protein>
<dbReference type="Gene3D" id="2.130.10.10">
    <property type="entry name" value="YVTN repeat-like/Quinoprotein amine dehydrogenase"/>
    <property type="match status" value="2"/>
</dbReference>
<name>A0A067QZJ8_ZOONE</name>
<dbReference type="OMA" id="YQRQSMQ"/>
<evidence type="ECO:0000256" key="3">
    <source>
        <dbReference type="PROSITE-ProRule" id="PRU00221"/>
    </source>
</evidence>
<evidence type="ECO:0000313" key="5">
    <source>
        <dbReference type="Proteomes" id="UP000027135"/>
    </source>
</evidence>
<dbReference type="PANTHER" id="PTHR19854">
    <property type="entry name" value="TRANSDUCIN BETA-LIKE 3"/>
    <property type="match status" value="1"/>
</dbReference>
<keyword evidence="2" id="KW-0677">Repeat</keyword>
<dbReference type="InterPro" id="IPR019775">
    <property type="entry name" value="WD40_repeat_CS"/>
</dbReference>
<dbReference type="SUPFAM" id="SSF50978">
    <property type="entry name" value="WD40 repeat-like"/>
    <property type="match status" value="1"/>
</dbReference>